<dbReference type="GO" id="GO:0006511">
    <property type="term" value="P:ubiquitin-dependent protein catabolic process"/>
    <property type="evidence" value="ECO:0007669"/>
    <property type="project" value="InterPro"/>
</dbReference>
<reference evidence="4 5" key="1">
    <citation type="journal article" date="2021" name="J. Hered.">
        <title>A chromosome-level genome assembly of the parasitoid wasp, Cotesia glomerata (Hymenoptera: Braconidae).</title>
        <authorList>
            <person name="Pinto B.J."/>
            <person name="Weis J.J."/>
            <person name="Gamble T."/>
            <person name="Ode P.J."/>
            <person name="Paul R."/>
            <person name="Zaspel J.M."/>
        </authorList>
    </citation>
    <scope>NUCLEOTIDE SEQUENCE [LARGE SCALE GENOMIC DNA]</scope>
    <source>
        <strain evidence="4">CgM1</strain>
    </source>
</reference>
<dbReference type="InterPro" id="IPR016897">
    <property type="entry name" value="SKP1"/>
</dbReference>
<dbReference type="Proteomes" id="UP000826195">
    <property type="component" value="Unassembled WGS sequence"/>
</dbReference>
<dbReference type="InterPro" id="IPR016073">
    <property type="entry name" value="Skp1_comp_POZ"/>
</dbReference>
<comment type="caution">
    <text evidence="4">The sequence shown here is derived from an EMBL/GenBank/DDBJ whole genome shotgun (WGS) entry which is preliminary data.</text>
</comment>
<dbReference type="SMART" id="SM00512">
    <property type="entry name" value="Skp1"/>
    <property type="match status" value="1"/>
</dbReference>
<evidence type="ECO:0000256" key="1">
    <source>
        <dbReference type="ARBA" id="ARBA00009993"/>
    </source>
</evidence>
<dbReference type="AlphaFoldDB" id="A0AAV7IMX2"/>
<protein>
    <recommendedName>
        <fullName evidence="3">SKP1 component POZ domain-containing protein</fullName>
    </recommendedName>
</protein>
<accession>A0AAV7IMX2</accession>
<name>A0AAV7IMX2_COTGL</name>
<evidence type="ECO:0000313" key="4">
    <source>
        <dbReference type="EMBL" id="KAH0554993.1"/>
    </source>
</evidence>
<gene>
    <name evidence="4" type="ORF">KQX54_014538</name>
</gene>
<dbReference type="EMBL" id="JAHXZJ010001119">
    <property type="protein sequence ID" value="KAH0554993.1"/>
    <property type="molecule type" value="Genomic_DNA"/>
</dbReference>
<evidence type="ECO:0000256" key="2">
    <source>
        <dbReference type="ARBA" id="ARBA00022786"/>
    </source>
</evidence>
<sequence length="256" mass="29900">MPILKLRTLDGRIYRVDSDLVKYSINLKKELEKVDIDNLQEGEIINLPYSDPKLINRCINFVKLQAKYLEPTRKYLSTDSDVSNDGFVRSNSSQINEINKLFQAREKFYLESSDGIQFLVGREVIEESAVLKDMLEMTPDDPSSIIPLPNVHSKHMRMIIDLVKIKHNHEDEDSLDREKNIYNYMQRFGLKEAVEILQIATYLQMHLLIAAAAPTVSKFLSTNRHRPNFIRGFLKLEDDLTEEMKEELIKDQMNYF</sequence>
<evidence type="ECO:0000313" key="5">
    <source>
        <dbReference type="Proteomes" id="UP000826195"/>
    </source>
</evidence>
<organism evidence="4 5">
    <name type="scientific">Cotesia glomerata</name>
    <name type="common">Lepidopteran parasitic wasp</name>
    <name type="synonym">Apanteles glomeratus</name>
    <dbReference type="NCBI Taxonomy" id="32391"/>
    <lineage>
        <taxon>Eukaryota</taxon>
        <taxon>Metazoa</taxon>
        <taxon>Ecdysozoa</taxon>
        <taxon>Arthropoda</taxon>
        <taxon>Hexapoda</taxon>
        <taxon>Insecta</taxon>
        <taxon>Pterygota</taxon>
        <taxon>Neoptera</taxon>
        <taxon>Endopterygota</taxon>
        <taxon>Hymenoptera</taxon>
        <taxon>Apocrita</taxon>
        <taxon>Ichneumonoidea</taxon>
        <taxon>Braconidae</taxon>
        <taxon>Microgastrinae</taxon>
        <taxon>Cotesia</taxon>
    </lineage>
</organism>
<dbReference type="InterPro" id="IPR011333">
    <property type="entry name" value="SKP1/BTB/POZ_sf"/>
</dbReference>
<dbReference type="InterPro" id="IPR001232">
    <property type="entry name" value="SKP1-like"/>
</dbReference>
<dbReference type="PANTHER" id="PTHR11165">
    <property type="entry name" value="SKP1"/>
    <property type="match status" value="1"/>
</dbReference>
<dbReference type="SUPFAM" id="SSF54695">
    <property type="entry name" value="POZ domain"/>
    <property type="match status" value="1"/>
</dbReference>
<comment type="similarity">
    <text evidence="1">Belongs to the SKP1 family.</text>
</comment>
<keyword evidence="2" id="KW-0833">Ubl conjugation pathway</keyword>
<feature type="domain" description="SKP1 component POZ" evidence="3">
    <location>
        <begin position="107"/>
        <end position="166"/>
    </location>
</feature>
<evidence type="ECO:0000259" key="3">
    <source>
        <dbReference type="Pfam" id="PF03931"/>
    </source>
</evidence>
<dbReference type="Pfam" id="PF03931">
    <property type="entry name" value="Skp1_POZ"/>
    <property type="match status" value="1"/>
</dbReference>
<dbReference type="Gene3D" id="3.30.710.10">
    <property type="entry name" value="Potassium Channel Kv1.1, Chain A"/>
    <property type="match status" value="1"/>
</dbReference>
<proteinExistence type="inferred from homology"/>
<keyword evidence="5" id="KW-1185">Reference proteome</keyword>